<dbReference type="InterPro" id="IPR036397">
    <property type="entry name" value="RNaseH_sf"/>
</dbReference>
<dbReference type="InterPro" id="IPR025724">
    <property type="entry name" value="GAG-pre-integrase_dom"/>
</dbReference>
<organism evidence="8">
    <name type="scientific">Tanacetum cinerariifolium</name>
    <name type="common">Dalmatian daisy</name>
    <name type="synonym">Chrysanthemum cinerariifolium</name>
    <dbReference type="NCBI Taxonomy" id="118510"/>
    <lineage>
        <taxon>Eukaryota</taxon>
        <taxon>Viridiplantae</taxon>
        <taxon>Streptophyta</taxon>
        <taxon>Embryophyta</taxon>
        <taxon>Tracheophyta</taxon>
        <taxon>Spermatophyta</taxon>
        <taxon>Magnoliopsida</taxon>
        <taxon>eudicotyledons</taxon>
        <taxon>Gunneridae</taxon>
        <taxon>Pentapetalae</taxon>
        <taxon>asterids</taxon>
        <taxon>campanulids</taxon>
        <taxon>Asterales</taxon>
        <taxon>Asteraceae</taxon>
        <taxon>Asteroideae</taxon>
        <taxon>Anthemideae</taxon>
        <taxon>Anthemidinae</taxon>
        <taxon>Tanacetum</taxon>
    </lineage>
</organism>
<dbReference type="GO" id="GO:0004190">
    <property type="term" value="F:aspartic-type endopeptidase activity"/>
    <property type="evidence" value="ECO:0007669"/>
    <property type="project" value="UniProtKB-KW"/>
</dbReference>
<comment type="caution">
    <text evidence="8">The sequence shown here is derived from an EMBL/GenBank/DDBJ whole genome shotgun (WGS) entry which is preliminary data.</text>
</comment>
<evidence type="ECO:0000256" key="5">
    <source>
        <dbReference type="SAM" id="Coils"/>
    </source>
</evidence>
<dbReference type="PANTHER" id="PTHR42648">
    <property type="entry name" value="TRANSPOSASE, PUTATIVE-RELATED"/>
    <property type="match status" value="1"/>
</dbReference>
<dbReference type="GO" id="GO:0046872">
    <property type="term" value="F:metal ion binding"/>
    <property type="evidence" value="ECO:0007669"/>
    <property type="project" value="UniProtKB-KW"/>
</dbReference>
<accession>A0A6L2JGL8</accession>
<evidence type="ECO:0000256" key="3">
    <source>
        <dbReference type="ARBA" id="ARBA00022750"/>
    </source>
</evidence>
<feature type="coiled-coil region" evidence="5">
    <location>
        <begin position="474"/>
        <end position="501"/>
    </location>
</feature>
<dbReference type="GO" id="GO:0003676">
    <property type="term" value="F:nucleic acid binding"/>
    <property type="evidence" value="ECO:0007669"/>
    <property type="project" value="InterPro"/>
</dbReference>
<dbReference type="EMBL" id="BKCJ010000646">
    <property type="protein sequence ID" value="GEU35035.1"/>
    <property type="molecule type" value="Genomic_DNA"/>
</dbReference>
<dbReference type="InterPro" id="IPR043502">
    <property type="entry name" value="DNA/RNA_pol_sf"/>
</dbReference>
<dbReference type="Pfam" id="PF13976">
    <property type="entry name" value="gag_pre-integrs"/>
    <property type="match status" value="1"/>
</dbReference>
<feature type="region of interest" description="Disordered" evidence="6">
    <location>
        <begin position="115"/>
        <end position="137"/>
    </location>
</feature>
<dbReference type="InterPro" id="IPR054722">
    <property type="entry name" value="PolX-like_BBD"/>
</dbReference>
<keyword evidence="5" id="KW-0175">Coiled coil</keyword>
<evidence type="ECO:0000259" key="7">
    <source>
        <dbReference type="PROSITE" id="PS50994"/>
    </source>
</evidence>
<dbReference type="CDD" id="cd09272">
    <property type="entry name" value="RNase_HI_RT_Ty1"/>
    <property type="match status" value="1"/>
</dbReference>
<evidence type="ECO:0000256" key="6">
    <source>
        <dbReference type="SAM" id="MobiDB-lite"/>
    </source>
</evidence>
<dbReference type="Pfam" id="PF00665">
    <property type="entry name" value="rve"/>
    <property type="match status" value="1"/>
</dbReference>
<reference evidence="8" key="1">
    <citation type="journal article" date="2019" name="Sci. Rep.">
        <title>Draft genome of Tanacetum cinerariifolium, the natural source of mosquito coil.</title>
        <authorList>
            <person name="Yamashiro T."/>
            <person name="Shiraishi A."/>
            <person name="Satake H."/>
            <person name="Nakayama K."/>
        </authorList>
    </citation>
    <scope>NUCLEOTIDE SEQUENCE</scope>
</reference>
<evidence type="ECO:0000256" key="1">
    <source>
        <dbReference type="ARBA" id="ARBA00022670"/>
    </source>
</evidence>
<sequence>MVPFDKQNDDLKKKLAKNNKAKMEQFTIPKEESIDNAFARFNTIITSLKALDEGFSSKNYVRKFLRALHPKWRAKVTTIEESKDLTSLSLDELIGNLKVYELVIKKDSEMVKGKREQNRSLALKAKKKSSDEDSSTSDDIKYLYNAIMEAGGKDRPPMLAPDKVVPVSEGSPETTTKRYIENYKNVSQDIRDQLNAEAEAVQIILTGIDNDIYSIVDACPNACEMFYKMMNELVRNQCDVTNHQVNVQFLLQLQPKWQREKAIVNSPPPIYDQEPSMVAEDDEMPKDTEIDKLMALISLSFKKIYKPTKNNLRTSSNTDRANQDNSPRINRGTGYDSQRIGNVVGARETSKLIGGMTLTEDQELEADYMYMEKLQKVIPDAADNSGPIFDTEPLEKVKLRIAKPKKSLESSNNHFKKANNELSKTNELMYNDFKKFQAELDRRNNVKYVSKVEIDCTKAKGDLLSYKIEFEKSSNVYTQKINDLNQMISDMKKELFAYQETISILSQAKEAQLKFYKTREDKEIDKVIALENKVKNLDNIVYKTGQSVQTMNMLNTKCRKSFAKPEFLKKAQRANPRMYDISFYNDNLALMLAPESDEVIFLEKESRSKLSDLIRPFDYEKLNNLYDLFVPQREKSSEQRYFQKGVIPTTSVSKPQLKSNRMEDRVMLNNSQGKKQEVEDHRRNVKFSKNKTSVTACNDSLNAKTSNVNFVCVTRGKYMLNVKHEMCVLHSRNRVNSRTKMPMAVPISTREPKHILYEHVSKACSWWYPKFTPPGYKWKPKSQIGNVNPNVSMPLGNASRTANILEPMTPRCSKHMTGNLKLLTIFVEKFLGTVKFGNDQIAPILGFGDLVKGVVTIKRVYYVKGLNHNLFSVSQFCDADLEVAFRKSTCYIRDLKGNDLLIAWLWHRRLSHLNFDTINLLSKNDIVTGLPKLKFVKDHLCSSCELGKAKRKSFQLKTTPSSKRRLQLLHMDLCGPMRIESINGRKYVLVIVDDYSRYTWTHFLRSKDETPKVLIDFLRLVQKGLHAQVRTVRTDKGTEFLNKTLHAYFAFEGNNHQTSVARTPKQNSVVKRRNRTLVEAARTMLSVARVPMFFWAEAIATTCFTQNHSLVIPRHEKTPYHIINDQKPSVKFFHIFGSLCYIVRDDENLDKMKEKGDACIFVGMALELDSLCPGPQCQENVPHTAETVTTSNELDLLFSPIFDELLNGSTQVVSKSSAVTTADAPNQCQQKHTTPLNTQITTEPTCQVPTQAPTVTSTENINQAETISENAQSKDDEFINIFCTPFQDRGEISSRHVDRSNMHTFYQRHPFEHRWMKDRPLEQVIRNPSQSVRTRCQLESDGEMCMFTLTFDRLDVWELVDRPLCKNVNNMKWLWKNKRDEENTVIRNKSRLVAKGYAQKEGADFEESFAPVARLEAIRLFIAYAAHNSFTVYQMDVKTTFLYGPLKEEVYVNQPDGFVDPYNPDKVYRLKKALYGLRQAPKAWYDELSNFLVSKGFSKSSIVPTLFITKHGEDILLVQIYVNDIIFGFTYPKLSKQFENLMHCKFEMSMIGELKFFLGIQIHQSPCGIFINQAKYAQEILIKHDMTSCDSVGTQMAAKHLDADLCRTPVDQTKYQSMVRALMYLTASRPDIVHATCYCARYQAKPTEKHLTAIRRIFLYVKDTINMGLWYPKDTGFELTIFLDLDHTGCLDSHKSTSGGIQFLEAEYVSLSACCAQVLWMRTQLIDYGFHFDKIPMYCDSKAAITISCNPVQHSRTKHIDVRYHFIKEKVEKGIVELFFVGTEYQLANLFTKALPEERFKYLVRRLGMRCLTPEELEVPANESA</sequence>
<protein>
    <recommendedName>
        <fullName evidence="7">Integrase catalytic domain-containing protein</fullName>
    </recommendedName>
</protein>
<evidence type="ECO:0000256" key="4">
    <source>
        <dbReference type="ARBA" id="ARBA00022801"/>
    </source>
</evidence>
<keyword evidence="1" id="KW-0645">Protease</keyword>
<evidence type="ECO:0000313" key="8">
    <source>
        <dbReference type="EMBL" id="GEU35035.1"/>
    </source>
</evidence>
<feature type="compositionally biased region" description="Polar residues" evidence="6">
    <location>
        <begin position="310"/>
        <end position="328"/>
    </location>
</feature>
<dbReference type="GO" id="GO:0015074">
    <property type="term" value="P:DNA integration"/>
    <property type="evidence" value="ECO:0007669"/>
    <property type="project" value="InterPro"/>
</dbReference>
<dbReference type="Pfam" id="PF22936">
    <property type="entry name" value="Pol_BBD"/>
    <property type="match status" value="1"/>
</dbReference>
<dbReference type="PANTHER" id="PTHR42648:SF18">
    <property type="entry name" value="RETROTRANSPOSON, UNCLASSIFIED-LIKE PROTEIN"/>
    <property type="match status" value="1"/>
</dbReference>
<dbReference type="Pfam" id="PF14223">
    <property type="entry name" value="Retrotran_gag_2"/>
    <property type="match status" value="1"/>
</dbReference>
<dbReference type="InterPro" id="IPR012337">
    <property type="entry name" value="RNaseH-like_sf"/>
</dbReference>
<dbReference type="Pfam" id="PF07727">
    <property type="entry name" value="RVT_2"/>
    <property type="match status" value="1"/>
</dbReference>
<dbReference type="PROSITE" id="PS50994">
    <property type="entry name" value="INTEGRASE"/>
    <property type="match status" value="1"/>
</dbReference>
<feature type="domain" description="Integrase catalytic" evidence="7">
    <location>
        <begin position="956"/>
        <end position="1127"/>
    </location>
</feature>
<dbReference type="GO" id="GO:0006508">
    <property type="term" value="P:proteolysis"/>
    <property type="evidence" value="ECO:0007669"/>
    <property type="project" value="UniProtKB-KW"/>
</dbReference>
<dbReference type="SUPFAM" id="SSF53098">
    <property type="entry name" value="Ribonuclease H-like"/>
    <property type="match status" value="1"/>
</dbReference>
<dbReference type="InterPro" id="IPR039537">
    <property type="entry name" value="Retrotran_Ty1/copia-like"/>
</dbReference>
<keyword evidence="2" id="KW-0479">Metal-binding</keyword>
<keyword evidence="3" id="KW-0064">Aspartyl protease</keyword>
<keyword evidence="4" id="KW-0378">Hydrolase</keyword>
<dbReference type="InterPro" id="IPR013103">
    <property type="entry name" value="RVT_2"/>
</dbReference>
<dbReference type="Gene3D" id="3.30.420.10">
    <property type="entry name" value="Ribonuclease H-like superfamily/Ribonuclease H"/>
    <property type="match status" value="1"/>
</dbReference>
<dbReference type="InterPro" id="IPR001584">
    <property type="entry name" value="Integrase_cat-core"/>
</dbReference>
<evidence type="ECO:0000256" key="2">
    <source>
        <dbReference type="ARBA" id="ARBA00022723"/>
    </source>
</evidence>
<feature type="region of interest" description="Disordered" evidence="6">
    <location>
        <begin position="310"/>
        <end position="337"/>
    </location>
</feature>
<name>A0A6L2JGL8_TANCI</name>
<gene>
    <name evidence="8" type="ORF">Tci_007013</name>
</gene>
<dbReference type="SUPFAM" id="SSF56672">
    <property type="entry name" value="DNA/RNA polymerases"/>
    <property type="match status" value="1"/>
</dbReference>
<proteinExistence type="predicted"/>